<reference evidence="3" key="2">
    <citation type="submission" date="2008-08" db="EMBL/GenBank/DDBJ databases">
        <authorList>
            <consortium name="Diatom Consortium"/>
            <person name="Grigoriev I."/>
            <person name="Grimwood J."/>
            <person name="Kuo A."/>
            <person name="Otillar R.P."/>
            <person name="Salamov A."/>
            <person name="Detter J.C."/>
            <person name="Lindquist E."/>
            <person name="Shapiro H."/>
            <person name="Lucas S."/>
            <person name="Glavina del Rio T."/>
            <person name="Pitluck S."/>
            <person name="Rokhsar D."/>
            <person name="Bowler C."/>
        </authorList>
    </citation>
    <scope>GENOME REANNOTATION</scope>
    <source>
        <strain evidence="3">CCAP 1055/1</strain>
    </source>
</reference>
<feature type="region of interest" description="Disordered" evidence="1">
    <location>
        <begin position="149"/>
        <end position="215"/>
    </location>
</feature>
<feature type="region of interest" description="Disordered" evidence="1">
    <location>
        <begin position="671"/>
        <end position="719"/>
    </location>
</feature>
<dbReference type="GeneID" id="7198286"/>
<protein>
    <submittedName>
        <fullName evidence="2">Uncharacterized protein</fullName>
    </submittedName>
</protein>
<reference evidence="2 3" key="1">
    <citation type="journal article" date="2008" name="Nature">
        <title>The Phaeodactylum genome reveals the evolutionary history of diatom genomes.</title>
        <authorList>
            <person name="Bowler C."/>
            <person name="Allen A.E."/>
            <person name="Badger J.H."/>
            <person name="Grimwood J."/>
            <person name="Jabbari K."/>
            <person name="Kuo A."/>
            <person name="Maheswari U."/>
            <person name="Martens C."/>
            <person name="Maumus F."/>
            <person name="Otillar R.P."/>
            <person name="Rayko E."/>
            <person name="Salamov A."/>
            <person name="Vandepoele K."/>
            <person name="Beszteri B."/>
            <person name="Gruber A."/>
            <person name="Heijde M."/>
            <person name="Katinka M."/>
            <person name="Mock T."/>
            <person name="Valentin K."/>
            <person name="Verret F."/>
            <person name="Berges J.A."/>
            <person name="Brownlee C."/>
            <person name="Cadoret J.P."/>
            <person name="Chiovitti A."/>
            <person name="Choi C.J."/>
            <person name="Coesel S."/>
            <person name="De Martino A."/>
            <person name="Detter J.C."/>
            <person name="Durkin C."/>
            <person name="Falciatore A."/>
            <person name="Fournet J."/>
            <person name="Haruta M."/>
            <person name="Huysman M.J."/>
            <person name="Jenkins B.D."/>
            <person name="Jiroutova K."/>
            <person name="Jorgensen R.E."/>
            <person name="Joubert Y."/>
            <person name="Kaplan A."/>
            <person name="Kroger N."/>
            <person name="Kroth P.G."/>
            <person name="La Roche J."/>
            <person name="Lindquist E."/>
            <person name="Lommer M."/>
            <person name="Martin-Jezequel V."/>
            <person name="Lopez P.J."/>
            <person name="Lucas S."/>
            <person name="Mangogna M."/>
            <person name="McGinnis K."/>
            <person name="Medlin L.K."/>
            <person name="Montsant A."/>
            <person name="Oudot-Le Secq M.P."/>
            <person name="Napoli C."/>
            <person name="Obornik M."/>
            <person name="Parker M.S."/>
            <person name="Petit J.L."/>
            <person name="Porcel B.M."/>
            <person name="Poulsen N."/>
            <person name="Robison M."/>
            <person name="Rychlewski L."/>
            <person name="Rynearson T.A."/>
            <person name="Schmutz J."/>
            <person name="Shapiro H."/>
            <person name="Siaut M."/>
            <person name="Stanley M."/>
            <person name="Sussman M.R."/>
            <person name="Taylor A.R."/>
            <person name="Vardi A."/>
            <person name="von Dassow P."/>
            <person name="Vyverman W."/>
            <person name="Willis A."/>
            <person name="Wyrwicz L.S."/>
            <person name="Rokhsar D.S."/>
            <person name="Weissenbach J."/>
            <person name="Armbrust E.V."/>
            <person name="Green B.R."/>
            <person name="Van de Peer Y."/>
            <person name="Grigoriev I.V."/>
        </authorList>
    </citation>
    <scope>NUCLEOTIDE SEQUENCE [LARGE SCALE GENOMIC DNA]</scope>
    <source>
        <strain evidence="2 3">CCAP 1055/1</strain>
    </source>
</reference>
<feature type="region of interest" description="Disordered" evidence="1">
    <location>
        <begin position="280"/>
        <end position="306"/>
    </location>
</feature>
<feature type="compositionally biased region" description="Low complexity" evidence="1">
    <location>
        <begin position="174"/>
        <end position="186"/>
    </location>
</feature>
<name>B7GB98_PHATC</name>
<sequence>MMVHSPATSPLVRGGSRHHRLRKSHEKKFRSRSTYNSEVKVNGHALLNPSPAIASEKSTAGNKRKTVTKSRARVECTRGNLKWVIHVDTHGGHGGGKIKIVKGVETLESSTSSSDEPPRQALATESQHIVSQDLIDLASAQILRRKESRIEGHQLTAKPEENSVNRSSNHRRSTPCPSTPASSLPSTGPPTPQTSTSQDDTLFDSGHLPETNLKGDDLRRQSMLIDERSVCSNYSILEWSCDEPDHSTLLKTKSTNKTPALETSSKIREQFLRPIAKVDNSSFQSSAPQARSHTTNKDSFTTETTLSDDCNWRGQPTDDSFSVKEIVDCLEVPPSTTRHLFDDIEAPELSFSAEALLELSGPLDDTPQHDQRRKKFRAKKSSGRRKKQTREASWNGSGSLSSLPEGHEISNIEMDGWTEPRSQDSTADMSIRPSKENSRPRDSPKSFVEIQIRPLKRPSMIGVAPLQRSQLTSTSKPEIRVSDSRFKRTPTLGLSRRETISRAPHRSVSAGSISSRSSQKLWLTNGCSRISSKWTGKTNMNKSLPNLSHEITHDRMFSSISCSDIKGLQIGTLENTLNSVSSSESSTSYSWFCPNRYHTERSPAINPYEVPDQIMDRSVSTQFMQLNFTTADGFQEMANEEVESTTEDQEDEILSDDGSIELIEVINRAAERRDSLPRKPTRQNSSDLDDEHRSGPESRRSGQRGNTHGTATLASNALVVSPTKSRRGFGSLLRSKSSDFSAIWKAPKTPTKSKSMSVGKGDSKFKQFLAFANQSFGSSRAGELLEDDEHSK</sequence>
<organism evidence="2 3">
    <name type="scientific">Phaeodactylum tricornutum (strain CCAP 1055/1)</name>
    <dbReference type="NCBI Taxonomy" id="556484"/>
    <lineage>
        <taxon>Eukaryota</taxon>
        <taxon>Sar</taxon>
        <taxon>Stramenopiles</taxon>
        <taxon>Ochrophyta</taxon>
        <taxon>Bacillariophyta</taxon>
        <taxon>Bacillariophyceae</taxon>
        <taxon>Bacillariophycidae</taxon>
        <taxon>Naviculales</taxon>
        <taxon>Phaeodactylaceae</taxon>
        <taxon>Phaeodactylum</taxon>
    </lineage>
</organism>
<dbReference type="AlphaFoldDB" id="B7GB98"/>
<dbReference type="KEGG" id="pti:PHATRDRAFT_49629"/>
<evidence type="ECO:0000313" key="2">
    <source>
        <dbReference type="EMBL" id="EEC44177.1"/>
    </source>
</evidence>
<evidence type="ECO:0000313" key="3">
    <source>
        <dbReference type="Proteomes" id="UP000000759"/>
    </source>
</evidence>
<accession>B7GB98</accession>
<feature type="region of interest" description="Disordered" evidence="1">
    <location>
        <begin position="1"/>
        <end position="36"/>
    </location>
</feature>
<dbReference type="EMBL" id="CM000625">
    <property type="protein sequence ID" value="EEC44177.1"/>
    <property type="molecule type" value="Genomic_DNA"/>
</dbReference>
<feature type="compositionally biased region" description="Polar residues" evidence="1">
    <location>
        <begin position="703"/>
        <end position="715"/>
    </location>
</feature>
<feature type="region of interest" description="Disordered" evidence="1">
    <location>
        <begin position="361"/>
        <end position="451"/>
    </location>
</feature>
<feature type="compositionally biased region" description="Basic and acidic residues" evidence="1">
    <location>
        <begin position="149"/>
        <end position="163"/>
    </location>
</feature>
<feature type="compositionally biased region" description="Basic and acidic residues" evidence="1">
    <location>
        <begin position="433"/>
        <end position="444"/>
    </location>
</feature>
<dbReference type="InParanoid" id="B7GB98"/>
<feature type="compositionally biased region" description="Basic and acidic residues" evidence="1">
    <location>
        <begin position="690"/>
        <end position="700"/>
    </location>
</feature>
<feature type="region of interest" description="Disordered" evidence="1">
    <location>
        <begin position="107"/>
        <end position="127"/>
    </location>
</feature>
<dbReference type="HOGENOM" id="CLU_354697_0_0_1"/>
<evidence type="ECO:0000256" key="1">
    <source>
        <dbReference type="SAM" id="MobiDB-lite"/>
    </source>
</evidence>
<dbReference type="PaxDb" id="2850-Phatr49629"/>
<keyword evidence="3" id="KW-1185">Reference proteome</keyword>
<feature type="compositionally biased region" description="Basic residues" evidence="1">
    <location>
        <begin position="371"/>
        <end position="388"/>
    </location>
</feature>
<proteinExistence type="predicted"/>
<dbReference type="Proteomes" id="UP000000759">
    <property type="component" value="Chromosome 23"/>
</dbReference>
<feature type="compositionally biased region" description="Polar residues" evidence="1">
    <location>
        <begin position="391"/>
        <end position="402"/>
    </location>
</feature>
<feature type="compositionally biased region" description="Basic residues" evidence="1">
    <location>
        <begin position="15"/>
        <end position="31"/>
    </location>
</feature>
<dbReference type="RefSeq" id="XP_002184428.1">
    <property type="nucleotide sequence ID" value="XM_002184392.1"/>
</dbReference>
<gene>
    <name evidence="2" type="ORF">PHATRDRAFT_49629</name>
</gene>